<feature type="transmembrane region" description="Helical" evidence="1">
    <location>
        <begin position="27"/>
        <end position="52"/>
    </location>
</feature>
<evidence type="ECO:0000256" key="1">
    <source>
        <dbReference type="SAM" id="Phobius"/>
    </source>
</evidence>
<comment type="caution">
    <text evidence="2">The sequence shown here is derived from an EMBL/GenBank/DDBJ whole genome shotgun (WGS) entry which is preliminary data.</text>
</comment>
<name>A0A0G0ZMQ3_9BACT</name>
<evidence type="ECO:0000313" key="3">
    <source>
        <dbReference type="Proteomes" id="UP000033949"/>
    </source>
</evidence>
<protein>
    <recommendedName>
        <fullName evidence="4">Cell division protein FtsL</fullName>
    </recommendedName>
</protein>
<dbReference type="AlphaFoldDB" id="A0A0G0ZMQ3"/>
<proteinExistence type="predicted"/>
<organism evidence="2 3">
    <name type="scientific">Candidatus Nomurabacteria bacterium GW2011_GWC2_41_8</name>
    <dbReference type="NCBI Taxonomy" id="1618755"/>
    <lineage>
        <taxon>Bacteria</taxon>
        <taxon>Candidatus Nomuraibacteriota</taxon>
    </lineage>
</organism>
<keyword evidence="1" id="KW-0812">Transmembrane</keyword>
<accession>A0A0G0ZMQ3</accession>
<reference evidence="2 3" key="1">
    <citation type="journal article" date="2015" name="Nature">
        <title>rRNA introns, odd ribosomes, and small enigmatic genomes across a large radiation of phyla.</title>
        <authorList>
            <person name="Brown C.T."/>
            <person name="Hug L.A."/>
            <person name="Thomas B.C."/>
            <person name="Sharon I."/>
            <person name="Castelle C.J."/>
            <person name="Singh A."/>
            <person name="Wilkins M.J."/>
            <person name="Williams K.H."/>
            <person name="Banfield J.F."/>
        </authorList>
    </citation>
    <scope>NUCLEOTIDE SEQUENCE [LARGE SCALE GENOMIC DNA]</scope>
</reference>
<evidence type="ECO:0000313" key="2">
    <source>
        <dbReference type="EMBL" id="KKS23321.1"/>
    </source>
</evidence>
<sequence length="118" mass="13102">MRHMTLQLKTRIRNVDITNNNIEVQKIILNAMFSILGGLALLYVFILGNMVFDIIQRKALEKEVLALSAEVGNLELSYLSSLDSIDLALSSSMGFKETKATFAVRKSLGSLKLANNEI</sequence>
<keyword evidence="1" id="KW-1133">Transmembrane helix</keyword>
<gene>
    <name evidence="2" type="ORF">UU82_C0033G0010</name>
</gene>
<dbReference type="EMBL" id="LCCC01000033">
    <property type="protein sequence ID" value="KKS23321.1"/>
    <property type="molecule type" value="Genomic_DNA"/>
</dbReference>
<evidence type="ECO:0008006" key="4">
    <source>
        <dbReference type="Google" id="ProtNLM"/>
    </source>
</evidence>
<keyword evidence="1" id="KW-0472">Membrane</keyword>
<dbReference type="Proteomes" id="UP000033949">
    <property type="component" value="Unassembled WGS sequence"/>
</dbReference>